<dbReference type="Gene3D" id="1.20.1560.10">
    <property type="entry name" value="ABC transporter type 1, transmembrane domain"/>
    <property type="match status" value="1"/>
</dbReference>
<evidence type="ECO:0000313" key="11">
    <source>
        <dbReference type="EMBL" id="ANJ67691.1"/>
    </source>
</evidence>
<evidence type="ECO:0000256" key="5">
    <source>
        <dbReference type="ARBA" id="ARBA00022989"/>
    </source>
</evidence>
<evidence type="ECO:0000259" key="9">
    <source>
        <dbReference type="PROSITE" id="PS50893"/>
    </source>
</evidence>
<dbReference type="Gene3D" id="3.40.50.300">
    <property type="entry name" value="P-loop containing nucleotide triphosphate hydrolases"/>
    <property type="match status" value="1"/>
</dbReference>
<dbReference type="PROSITE" id="PS00211">
    <property type="entry name" value="ABC_TRANSPORTER_1"/>
    <property type="match status" value="1"/>
</dbReference>
<dbReference type="AlphaFoldDB" id="A0A191ZIG3"/>
<dbReference type="PANTHER" id="PTHR24221:SF654">
    <property type="entry name" value="ATP-BINDING CASSETTE SUB-FAMILY B MEMBER 6"/>
    <property type="match status" value="1"/>
</dbReference>
<feature type="transmembrane region" description="Helical" evidence="8">
    <location>
        <begin position="304"/>
        <end position="322"/>
    </location>
</feature>
<feature type="domain" description="ABC transporter" evidence="9">
    <location>
        <begin position="370"/>
        <end position="623"/>
    </location>
</feature>
<dbReference type="KEGG" id="haz:A9404_10160"/>
<evidence type="ECO:0000256" key="2">
    <source>
        <dbReference type="ARBA" id="ARBA00022692"/>
    </source>
</evidence>
<dbReference type="STRING" id="1860122.A9404_10160"/>
<dbReference type="GO" id="GO:0016887">
    <property type="term" value="F:ATP hydrolysis activity"/>
    <property type="evidence" value="ECO:0007669"/>
    <property type="project" value="InterPro"/>
</dbReference>
<dbReference type="SMART" id="SM00382">
    <property type="entry name" value="AAA"/>
    <property type="match status" value="1"/>
</dbReference>
<evidence type="ECO:0000256" key="1">
    <source>
        <dbReference type="ARBA" id="ARBA00004651"/>
    </source>
</evidence>
<accession>A0A191ZIG3</accession>
<evidence type="ECO:0000313" key="12">
    <source>
        <dbReference type="Proteomes" id="UP000078596"/>
    </source>
</evidence>
<feature type="domain" description="ABC transmembrane type-1" evidence="10">
    <location>
        <begin position="37"/>
        <end position="324"/>
    </location>
</feature>
<dbReference type="GO" id="GO:0140359">
    <property type="term" value="F:ABC-type transporter activity"/>
    <property type="evidence" value="ECO:0007669"/>
    <property type="project" value="InterPro"/>
</dbReference>
<dbReference type="SUPFAM" id="SSF90123">
    <property type="entry name" value="ABC transporter transmembrane region"/>
    <property type="match status" value="1"/>
</dbReference>
<reference evidence="11 12" key="1">
    <citation type="submission" date="2016-06" db="EMBL/GenBank/DDBJ databases">
        <title>Insight into the functional genes involving in sulfur oxidation in Pearl River water.</title>
        <authorList>
            <person name="Luo J."/>
            <person name="Tan X."/>
            <person name="Lin W."/>
        </authorList>
    </citation>
    <scope>NUCLEOTIDE SEQUENCE [LARGE SCALE GENOMIC DNA]</scope>
    <source>
        <strain evidence="11 12">LS2</strain>
    </source>
</reference>
<dbReference type="InterPro" id="IPR027417">
    <property type="entry name" value="P-loop_NTPase"/>
</dbReference>
<keyword evidence="3" id="KW-0547">Nucleotide-binding</keyword>
<dbReference type="PROSITE" id="PS50893">
    <property type="entry name" value="ABC_TRANSPORTER_2"/>
    <property type="match status" value="1"/>
</dbReference>
<dbReference type="InterPro" id="IPR003439">
    <property type="entry name" value="ABC_transporter-like_ATP-bd"/>
</dbReference>
<feature type="transmembrane region" description="Helical" evidence="8">
    <location>
        <begin position="36"/>
        <end position="56"/>
    </location>
</feature>
<dbReference type="OrthoDB" id="6336411at2"/>
<dbReference type="InterPro" id="IPR003593">
    <property type="entry name" value="AAA+_ATPase"/>
</dbReference>
<evidence type="ECO:0000259" key="10">
    <source>
        <dbReference type="PROSITE" id="PS50929"/>
    </source>
</evidence>
<dbReference type="GO" id="GO:0005524">
    <property type="term" value="F:ATP binding"/>
    <property type="evidence" value="ECO:0007669"/>
    <property type="project" value="UniProtKB-KW"/>
</dbReference>
<feature type="transmembrane region" description="Helical" evidence="8">
    <location>
        <begin position="155"/>
        <end position="173"/>
    </location>
</feature>
<dbReference type="InterPro" id="IPR011527">
    <property type="entry name" value="ABC1_TM_dom"/>
</dbReference>
<dbReference type="PANTHER" id="PTHR24221">
    <property type="entry name" value="ATP-BINDING CASSETTE SUB-FAMILY B"/>
    <property type="match status" value="1"/>
</dbReference>
<feature type="compositionally biased region" description="Basic and acidic residues" evidence="7">
    <location>
        <begin position="600"/>
        <end position="614"/>
    </location>
</feature>
<keyword evidence="5 8" id="KW-1133">Transmembrane helix</keyword>
<keyword evidence="2 8" id="KW-0812">Transmembrane</keyword>
<dbReference type="InterPro" id="IPR039421">
    <property type="entry name" value="Type_1_exporter"/>
</dbReference>
<keyword evidence="4" id="KW-0067">ATP-binding</keyword>
<proteinExistence type="predicted"/>
<evidence type="ECO:0008006" key="13">
    <source>
        <dbReference type="Google" id="ProtNLM"/>
    </source>
</evidence>
<dbReference type="CDD" id="cd03228">
    <property type="entry name" value="ABCC_MRP_Like"/>
    <property type="match status" value="1"/>
</dbReference>
<evidence type="ECO:0000256" key="8">
    <source>
        <dbReference type="SAM" id="Phobius"/>
    </source>
</evidence>
<dbReference type="PROSITE" id="PS50929">
    <property type="entry name" value="ABC_TM1F"/>
    <property type="match status" value="1"/>
</dbReference>
<dbReference type="Proteomes" id="UP000078596">
    <property type="component" value="Chromosome"/>
</dbReference>
<feature type="transmembrane region" description="Helical" evidence="8">
    <location>
        <begin position="260"/>
        <end position="284"/>
    </location>
</feature>
<dbReference type="InterPro" id="IPR017871">
    <property type="entry name" value="ABC_transporter-like_CS"/>
</dbReference>
<feature type="region of interest" description="Disordered" evidence="7">
    <location>
        <begin position="593"/>
        <end position="624"/>
    </location>
</feature>
<sequence length="624" mass="67409">MPETSSSTAATPSLAQAYTWAFGLVRRHYRHAIAHFWLTSGLLLLSVLLNVLWPYLLRDLTNLVAGGAKADSVTKAILPTAFAFAGVWLASNLMSHLRNLAASLILARMEAAFHEALYLRLLHLDYSVFLREDRDVLVGDIQGCKSAFGQLTHTLFWVMIPQFVELGFVFLILSSTVGIGFASAYALAMLALFAVTAKLAPYTDHGIERLFESNNRLVAQTVEKLAAVLDIKLNHAYAQEADIVKHRLGDYLQRVTQTNLVLGGISALSVLAMGLILLAGTIYLASGAEHGGITAGDFAMVTGYTIQLILPFLVLTSSLASLRRHRIALKRGHRYFSLPQESTGQVGIPDRHEAGSPTEDGIDVPTSDGFNLEAVTIQAGTAHRIGPITLHLPEGRVYAITGPTGAGKTHLLLALAGLYPPTSGALTFRGNPLATLNTEALRRTLAVVPQFPAIINGTVRDNLCYGLETPVNDAALAALLVRLRLQSLGDNNAQGSKPGDMKTVLDLPIGEAANRLSGGERQRIGIARALLRRPEVILLDEPSSGLDEWTEAVVMSEIVRLVRTVVIVTHRDAIVRRTDVDIRLTADGIHVHPVPGATGARDRMGHDNPRHEPDGDYPVESATI</sequence>
<dbReference type="InterPro" id="IPR036640">
    <property type="entry name" value="ABC1_TM_sf"/>
</dbReference>
<feature type="transmembrane region" description="Helical" evidence="8">
    <location>
        <begin position="76"/>
        <end position="94"/>
    </location>
</feature>
<gene>
    <name evidence="11" type="ORF">A9404_10160</name>
</gene>
<evidence type="ECO:0000256" key="3">
    <source>
        <dbReference type="ARBA" id="ARBA00022741"/>
    </source>
</evidence>
<evidence type="ECO:0000256" key="7">
    <source>
        <dbReference type="SAM" id="MobiDB-lite"/>
    </source>
</evidence>
<dbReference type="SUPFAM" id="SSF52540">
    <property type="entry name" value="P-loop containing nucleoside triphosphate hydrolases"/>
    <property type="match status" value="1"/>
</dbReference>
<dbReference type="Pfam" id="PF00005">
    <property type="entry name" value="ABC_tran"/>
    <property type="match status" value="1"/>
</dbReference>
<keyword evidence="6 8" id="KW-0472">Membrane</keyword>
<evidence type="ECO:0000256" key="4">
    <source>
        <dbReference type="ARBA" id="ARBA00022840"/>
    </source>
</evidence>
<organism evidence="11 12">
    <name type="scientific">Halothiobacillus diazotrophicus</name>
    <dbReference type="NCBI Taxonomy" id="1860122"/>
    <lineage>
        <taxon>Bacteria</taxon>
        <taxon>Pseudomonadati</taxon>
        <taxon>Pseudomonadota</taxon>
        <taxon>Gammaproteobacteria</taxon>
        <taxon>Chromatiales</taxon>
        <taxon>Halothiobacillaceae</taxon>
        <taxon>Halothiobacillus</taxon>
    </lineage>
</organism>
<protein>
    <recommendedName>
        <fullName evidence="13">ABC transporter ATP-binding protein</fullName>
    </recommendedName>
</protein>
<dbReference type="Pfam" id="PF00664">
    <property type="entry name" value="ABC_membrane"/>
    <property type="match status" value="1"/>
</dbReference>
<keyword evidence="12" id="KW-1185">Reference proteome</keyword>
<evidence type="ECO:0000256" key="6">
    <source>
        <dbReference type="ARBA" id="ARBA00023136"/>
    </source>
</evidence>
<dbReference type="GO" id="GO:0005886">
    <property type="term" value="C:plasma membrane"/>
    <property type="evidence" value="ECO:0007669"/>
    <property type="project" value="UniProtKB-SubCell"/>
</dbReference>
<dbReference type="RefSeq" id="WP_066101057.1">
    <property type="nucleotide sequence ID" value="NZ_CP016027.1"/>
</dbReference>
<name>A0A191ZIG3_9GAMM</name>
<dbReference type="EMBL" id="CP016027">
    <property type="protein sequence ID" value="ANJ67691.1"/>
    <property type="molecule type" value="Genomic_DNA"/>
</dbReference>
<comment type="subcellular location">
    <subcellularLocation>
        <location evidence="1">Cell membrane</location>
        <topology evidence="1">Multi-pass membrane protein</topology>
    </subcellularLocation>
</comment>
<feature type="transmembrane region" description="Helical" evidence="8">
    <location>
        <begin position="179"/>
        <end position="200"/>
    </location>
</feature>